<proteinExistence type="predicted"/>
<evidence type="ECO:0000256" key="2">
    <source>
        <dbReference type="SAM" id="Phobius"/>
    </source>
</evidence>
<feature type="transmembrane region" description="Helical" evidence="2">
    <location>
        <begin position="52"/>
        <end position="74"/>
    </location>
</feature>
<evidence type="ECO:0000313" key="3">
    <source>
        <dbReference type="EMBL" id="KAJ7352494.1"/>
    </source>
</evidence>
<dbReference type="Proteomes" id="UP001218218">
    <property type="component" value="Unassembled WGS sequence"/>
</dbReference>
<feature type="region of interest" description="Disordered" evidence="1">
    <location>
        <begin position="1"/>
        <end position="23"/>
    </location>
</feature>
<protein>
    <recommendedName>
        <fullName evidence="5">Ubiquitin 3 binding protein But2 C-terminal domain-containing protein</fullName>
    </recommendedName>
</protein>
<gene>
    <name evidence="3" type="ORF">DFH08DRAFT_88895</name>
</gene>
<keyword evidence="2" id="KW-1133">Transmembrane helix</keyword>
<organism evidence="3 4">
    <name type="scientific">Mycena albidolilacea</name>
    <dbReference type="NCBI Taxonomy" id="1033008"/>
    <lineage>
        <taxon>Eukaryota</taxon>
        <taxon>Fungi</taxon>
        <taxon>Dikarya</taxon>
        <taxon>Basidiomycota</taxon>
        <taxon>Agaricomycotina</taxon>
        <taxon>Agaricomycetes</taxon>
        <taxon>Agaricomycetidae</taxon>
        <taxon>Agaricales</taxon>
        <taxon>Marasmiineae</taxon>
        <taxon>Mycenaceae</taxon>
        <taxon>Mycena</taxon>
    </lineage>
</organism>
<accession>A0AAD7AA96</accession>
<keyword evidence="2" id="KW-0472">Membrane</keyword>
<evidence type="ECO:0008006" key="5">
    <source>
        <dbReference type="Google" id="ProtNLM"/>
    </source>
</evidence>
<reference evidence="3" key="1">
    <citation type="submission" date="2023-03" db="EMBL/GenBank/DDBJ databases">
        <title>Massive genome expansion in bonnet fungi (Mycena s.s.) driven by repeated elements and novel gene families across ecological guilds.</title>
        <authorList>
            <consortium name="Lawrence Berkeley National Laboratory"/>
            <person name="Harder C.B."/>
            <person name="Miyauchi S."/>
            <person name="Viragh M."/>
            <person name="Kuo A."/>
            <person name="Thoen E."/>
            <person name="Andreopoulos B."/>
            <person name="Lu D."/>
            <person name="Skrede I."/>
            <person name="Drula E."/>
            <person name="Henrissat B."/>
            <person name="Morin E."/>
            <person name="Kohler A."/>
            <person name="Barry K."/>
            <person name="LaButti K."/>
            <person name="Morin E."/>
            <person name="Salamov A."/>
            <person name="Lipzen A."/>
            <person name="Mereny Z."/>
            <person name="Hegedus B."/>
            <person name="Baldrian P."/>
            <person name="Stursova M."/>
            <person name="Weitz H."/>
            <person name="Taylor A."/>
            <person name="Grigoriev I.V."/>
            <person name="Nagy L.G."/>
            <person name="Martin F."/>
            <person name="Kauserud H."/>
        </authorList>
    </citation>
    <scope>NUCLEOTIDE SEQUENCE</scope>
    <source>
        <strain evidence="3">CBHHK002</strain>
    </source>
</reference>
<evidence type="ECO:0000313" key="4">
    <source>
        <dbReference type="Proteomes" id="UP001218218"/>
    </source>
</evidence>
<evidence type="ECO:0000256" key="1">
    <source>
        <dbReference type="SAM" id="MobiDB-lite"/>
    </source>
</evidence>
<name>A0AAD7AA96_9AGAR</name>
<comment type="caution">
    <text evidence="3">The sequence shown here is derived from an EMBL/GenBank/DDBJ whole genome shotgun (WGS) entry which is preliminary data.</text>
</comment>
<sequence>MNFNQQPPRSPSSPSDSVDGEYASLLQDEDSSAKEIGHASATSRSACRLERLVRVATTIIVLCTVIDMLLLLYLGVHQHSANKTAGSEDHDDLEIRSPYVNLASLYSQTSLQSSKHDPIVNHARAFVQISSTEPHKVFPPYGLMRPTGDGMVPEYQRHLLVTPTISTVAQFRVADFGMENCSLSITVPPRADSKDHIHDEPATLDIWSYPVTKKLDMQKLSFATRPAGGTLLGSLPVSFGETHRLPGYRCLSGSYQTFEFRCSTPECKIDVMGDGDRASGLYMYQYQTV</sequence>
<dbReference type="AlphaFoldDB" id="A0AAD7AA96"/>
<dbReference type="EMBL" id="JARIHO010000012">
    <property type="protein sequence ID" value="KAJ7352494.1"/>
    <property type="molecule type" value="Genomic_DNA"/>
</dbReference>
<keyword evidence="2" id="KW-0812">Transmembrane</keyword>
<keyword evidence="4" id="KW-1185">Reference proteome</keyword>